<evidence type="ECO:0000313" key="9">
    <source>
        <dbReference type="EMBL" id="SNY04921.1"/>
    </source>
</evidence>
<sequence>MCYPPPGNLRENSPMPSAEQFEAHRPHLFSVAYRMLGSAAEAQDVVQEAWLRYARNADDIRDPRGWLTTVTGRLCLDVLKSARVSREAYPGQWLPELFVDPDGDPAGQAERRDQVGLALLVVLERLTPEQRVALVLHDAFAMPYEEIAFVLNSTEAAARQHASRGRRAVAEGQVRHTTDQAEQRRVLAAFLEAVDGGDVRELAALLAPDVVSISDGGGWFNTARRPVVGADHVARFFLGVITGKRLGDDAVFTPALVNGMPGVYASGRYADGRPLRAALGLTVEGGRITGMFQQLNPTKVLVSDLL</sequence>
<dbReference type="SUPFAM" id="SSF54427">
    <property type="entry name" value="NTF2-like"/>
    <property type="match status" value="1"/>
</dbReference>
<feature type="domain" description="RNA polymerase sigma-70 region 2" evidence="7">
    <location>
        <begin position="21"/>
        <end position="83"/>
    </location>
</feature>
<dbReference type="NCBIfam" id="TIGR02937">
    <property type="entry name" value="sigma70-ECF"/>
    <property type="match status" value="1"/>
</dbReference>
<dbReference type="Gene3D" id="1.10.10.10">
    <property type="entry name" value="Winged helix-like DNA-binding domain superfamily/Winged helix DNA-binding domain"/>
    <property type="match status" value="1"/>
</dbReference>
<dbReference type="InterPro" id="IPR014284">
    <property type="entry name" value="RNA_pol_sigma-70_dom"/>
</dbReference>
<dbReference type="Gene3D" id="1.10.1740.10">
    <property type="match status" value="1"/>
</dbReference>
<dbReference type="AlphaFoldDB" id="A0A285F420"/>
<dbReference type="InterPro" id="IPR013249">
    <property type="entry name" value="RNA_pol_sigma70_r4_t2"/>
</dbReference>
<evidence type="ECO:0000256" key="5">
    <source>
        <dbReference type="ARBA" id="ARBA00023163"/>
    </source>
</evidence>
<keyword evidence="3" id="KW-0805">Transcription regulation</keyword>
<dbReference type="SUPFAM" id="SSF88946">
    <property type="entry name" value="Sigma2 domain of RNA polymerase sigma factors"/>
    <property type="match status" value="1"/>
</dbReference>
<dbReference type="Pfam" id="PF04542">
    <property type="entry name" value="Sigma70_r2"/>
    <property type="match status" value="1"/>
</dbReference>
<reference evidence="9 10" key="1">
    <citation type="submission" date="2017-09" db="EMBL/GenBank/DDBJ databases">
        <authorList>
            <person name="Ehlers B."/>
            <person name="Leendertz F.H."/>
        </authorList>
    </citation>
    <scope>NUCLEOTIDE SEQUENCE [LARGE SCALE GENOMIC DNA]</scope>
    <source>
        <strain evidence="9 10">CGMCC 4.6857</strain>
    </source>
</reference>
<name>A0A285F420_9ACTN</name>
<dbReference type="InterPro" id="IPR013325">
    <property type="entry name" value="RNA_pol_sigma_r2"/>
</dbReference>
<dbReference type="Gene3D" id="3.10.450.50">
    <property type="match status" value="1"/>
</dbReference>
<dbReference type="PANTHER" id="PTHR30173:SF43">
    <property type="entry name" value="ECF RNA POLYMERASE SIGMA FACTOR SIGI-RELATED"/>
    <property type="match status" value="1"/>
</dbReference>
<evidence type="ECO:0000256" key="1">
    <source>
        <dbReference type="ARBA" id="ARBA00010641"/>
    </source>
</evidence>
<dbReference type="NCBIfam" id="NF007214">
    <property type="entry name" value="PRK09636.1"/>
    <property type="match status" value="1"/>
</dbReference>
<dbReference type="GO" id="GO:0003677">
    <property type="term" value="F:DNA binding"/>
    <property type="evidence" value="ECO:0007669"/>
    <property type="project" value="InterPro"/>
</dbReference>
<keyword evidence="4" id="KW-0731">Sigma factor</keyword>
<dbReference type="SUPFAM" id="SSF88659">
    <property type="entry name" value="Sigma3 and sigma4 domains of RNA polymerase sigma factors"/>
    <property type="match status" value="1"/>
</dbReference>
<accession>A0A285F420</accession>
<dbReference type="InterPro" id="IPR032710">
    <property type="entry name" value="NTF2-like_dom_sf"/>
</dbReference>
<keyword evidence="5" id="KW-0804">Transcription</keyword>
<dbReference type="InterPro" id="IPR007627">
    <property type="entry name" value="RNA_pol_sigma70_r2"/>
</dbReference>
<dbReference type="GO" id="GO:0016987">
    <property type="term" value="F:sigma factor activity"/>
    <property type="evidence" value="ECO:0007669"/>
    <property type="project" value="UniProtKB-KW"/>
</dbReference>
<gene>
    <name evidence="9" type="ORF">SAMN05421748_101351</name>
</gene>
<evidence type="ECO:0000256" key="3">
    <source>
        <dbReference type="ARBA" id="ARBA00023015"/>
    </source>
</evidence>
<dbReference type="PANTHER" id="PTHR30173">
    <property type="entry name" value="SIGMA 19 FACTOR"/>
    <property type="match status" value="1"/>
</dbReference>
<evidence type="ECO:0000313" key="10">
    <source>
        <dbReference type="Proteomes" id="UP000219612"/>
    </source>
</evidence>
<protein>
    <submittedName>
        <fullName evidence="9">RNA polymerase sigma-70 factor, ECF subfamily</fullName>
    </submittedName>
</protein>
<feature type="domain" description="RNA polymerase sigma factor 70 region 4 type 2" evidence="8">
    <location>
        <begin position="118"/>
        <end position="168"/>
    </location>
</feature>
<evidence type="ECO:0000256" key="4">
    <source>
        <dbReference type="ARBA" id="ARBA00023082"/>
    </source>
</evidence>
<dbReference type="GO" id="GO:0006352">
    <property type="term" value="P:DNA-templated transcription initiation"/>
    <property type="evidence" value="ECO:0007669"/>
    <property type="project" value="InterPro"/>
</dbReference>
<organism evidence="9 10">
    <name type="scientific">Paractinoplanes atraurantiacus</name>
    <dbReference type="NCBI Taxonomy" id="1036182"/>
    <lineage>
        <taxon>Bacteria</taxon>
        <taxon>Bacillati</taxon>
        <taxon>Actinomycetota</taxon>
        <taxon>Actinomycetes</taxon>
        <taxon>Micromonosporales</taxon>
        <taxon>Micromonosporaceae</taxon>
        <taxon>Paractinoplanes</taxon>
    </lineage>
</organism>
<proteinExistence type="inferred from homology"/>
<comment type="similarity">
    <text evidence="1">Belongs to the sigma-70 factor family. ECF subfamily.</text>
</comment>
<feature type="region of interest" description="Disordered" evidence="6">
    <location>
        <begin position="1"/>
        <end position="20"/>
    </location>
</feature>
<keyword evidence="10" id="KW-1185">Reference proteome</keyword>
<comment type="subunit">
    <text evidence="2">Interacts transiently with the RNA polymerase catalytic core formed by RpoA, RpoB, RpoC and RpoZ (2 alpha, 1 beta, 1 beta' and 1 omega subunit) to form the RNA polymerase holoenzyme that can initiate transcription.</text>
</comment>
<dbReference type="Pfam" id="PF08281">
    <property type="entry name" value="Sigma70_r4_2"/>
    <property type="match status" value="1"/>
</dbReference>
<dbReference type="InterPro" id="IPR036388">
    <property type="entry name" value="WH-like_DNA-bd_sf"/>
</dbReference>
<dbReference type="InterPro" id="IPR013324">
    <property type="entry name" value="RNA_pol_sigma_r3/r4-like"/>
</dbReference>
<dbReference type="InterPro" id="IPR052704">
    <property type="entry name" value="ECF_Sigma-70_Domain"/>
</dbReference>
<dbReference type="Proteomes" id="UP000219612">
    <property type="component" value="Unassembled WGS sequence"/>
</dbReference>
<evidence type="ECO:0000259" key="7">
    <source>
        <dbReference type="Pfam" id="PF04542"/>
    </source>
</evidence>
<evidence type="ECO:0000256" key="6">
    <source>
        <dbReference type="SAM" id="MobiDB-lite"/>
    </source>
</evidence>
<dbReference type="EMBL" id="OBDY01000001">
    <property type="protein sequence ID" value="SNY04921.1"/>
    <property type="molecule type" value="Genomic_DNA"/>
</dbReference>
<evidence type="ECO:0000256" key="2">
    <source>
        <dbReference type="ARBA" id="ARBA00011344"/>
    </source>
</evidence>
<evidence type="ECO:0000259" key="8">
    <source>
        <dbReference type="Pfam" id="PF08281"/>
    </source>
</evidence>